<comment type="subcellular location">
    <subcellularLocation>
        <location evidence="1">Membrane</location>
        <topology evidence="1">Multi-pass membrane protein</topology>
    </subcellularLocation>
</comment>
<reference evidence="7 8" key="1">
    <citation type="submission" date="2020-08" db="EMBL/GenBank/DDBJ databases">
        <title>Genomic Encyclopedia of Type Strains, Phase III (KMG-III): the genomes of soil and plant-associated and newly described type strains.</title>
        <authorList>
            <person name="Whitman W."/>
        </authorList>
    </citation>
    <scope>NUCLEOTIDE SEQUENCE [LARGE SCALE GENOMIC DNA]</scope>
    <source>
        <strain evidence="7 8">CECT 7247</strain>
    </source>
</reference>
<keyword evidence="3 6" id="KW-0812">Transmembrane</keyword>
<dbReference type="InterPro" id="IPR002549">
    <property type="entry name" value="AI-2E-like"/>
</dbReference>
<feature type="transmembrane region" description="Helical" evidence="6">
    <location>
        <begin position="317"/>
        <end position="339"/>
    </location>
</feature>
<dbReference type="EMBL" id="JACHXO010000001">
    <property type="protein sequence ID" value="MBB3192724.1"/>
    <property type="molecule type" value="Genomic_DNA"/>
</dbReference>
<feature type="transmembrane region" description="Helical" evidence="6">
    <location>
        <begin position="276"/>
        <end position="297"/>
    </location>
</feature>
<feature type="transmembrane region" description="Helical" evidence="6">
    <location>
        <begin position="65"/>
        <end position="86"/>
    </location>
</feature>
<evidence type="ECO:0000256" key="2">
    <source>
        <dbReference type="ARBA" id="ARBA00009773"/>
    </source>
</evidence>
<sequence>MRAFVLPRPTTVRRWASRGLLLIALLFLLREASSIVLPVLVALILTFVMAPAVRTMRHHGIPETISAAMLVTTLVGCTVLALALLAEPAAQWWQRAPEAVSQALNRVDRWRASIPGFGPERRTGSRAAAQAPDPLREKITSESVALTATVVGQGLRFVVSAAATTVLLYFLLASEHWVLSRCIELLPARPRLRAVVLGGLRAAQRDISRYVVSVGLINSGVGLVVACVMWALDLPNPGLWGAMAALMNFVPYLGPLIMSGLIFGASLASSPGDGSVLALCSPMLAYLAIHAVEANAVTPTVVGKQLSMNPLSVLLSVMFWGWLWGMAGAVLAVPLLILLKAISKRNRLMRPVSVYLQGSDRPSPSLAALLHPAGATVTRIDTTIDTAIHTEIVEGPAEPARLQAMTRDTHTEIHTDLQQPRSAP</sequence>
<evidence type="ECO:0000256" key="6">
    <source>
        <dbReference type="SAM" id="Phobius"/>
    </source>
</evidence>
<comment type="similarity">
    <text evidence="2">Belongs to the autoinducer-2 exporter (AI-2E) (TC 2.A.86) family.</text>
</comment>
<dbReference type="PANTHER" id="PTHR21716:SF16">
    <property type="entry name" value="BLL1467 PROTEIN"/>
    <property type="match status" value="1"/>
</dbReference>
<evidence type="ECO:0000256" key="1">
    <source>
        <dbReference type="ARBA" id="ARBA00004141"/>
    </source>
</evidence>
<feature type="transmembrane region" description="Helical" evidence="6">
    <location>
        <begin position="210"/>
        <end position="232"/>
    </location>
</feature>
<keyword evidence="8" id="KW-1185">Reference proteome</keyword>
<proteinExistence type="inferred from homology"/>
<evidence type="ECO:0000256" key="3">
    <source>
        <dbReference type="ARBA" id="ARBA00022692"/>
    </source>
</evidence>
<dbReference type="Pfam" id="PF01594">
    <property type="entry name" value="AI-2E_transport"/>
    <property type="match status" value="1"/>
</dbReference>
<gene>
    <name evidence="7" type="ORF">FHS28_000089</name>
</gene>
<dbReference type="PANTHER" id="PTHR21716">
    <property type="entry name" value="TRANSMEMBRANE PROTEIN"/>
    <property type="match status" value="1"/>
</dbReference>
<dbReference type="RefSeq" id="WP_184293916.1">
    <property type="nucleotide sequence ID" value="NZ_JACHXO010000001.1"/>
</dbReference>
<accession>A0ABR6GKU4</accession>
<evidence type="ECO:0000313" key="7">
    <source>
        <dbReference type="EMBL" id="MBB3192724.1"/>
    </source>
</evidence>
<comment type="caution">
    <text evidence="7">The sequence shown here is derived from an EMBL/GenBank/DDBJ whole genome shotgun (WGS) entry which is preliminary data.</text>
</comment>
<protein>
    <submittedName>
        <fullName evidence="7">PurR-regulated permease PerM</fullName>
    </submittedName>
</protein>
<evidence type="ECO:0000256" key="5">
    <source>
        <dbReference type="ARBA" id="ARBA00023136"/>
    </source>
</evidence>
<feature type="transmembrane region" description="Helical" evidence="6">
    <location>
        <begin position="35"/>
        <end position="53"/>
    </location>
</feature>
<name>A0ABR6GKU4_9BURK</name>
<evidence type="ECO:0000256" key="4">
    <source>
        <dbReference type="ARBA" id="ARBA00022989"/>
    </source>
</evidence>
<organism evidence="7 8">
    <name type="scientific">Roseateles terrae</name>
    <dbReference type="NCBI Taxonomy" id="431060"/>
    <lineage>
        <taxon>Bacteria</taxon>
        <taxon>Pseudomonadati</taxon>
        <taxon>Pseudomonadota</taxon>
        <taxon>Betaproteobacteria</taxon>
        <taxon>Burkholderiales</taxon>
        <taxon>Sphaerotilaceae</taxon>
        <taxon>Roseateles</taxon>
    </lineage>
</organism>
<feature type="transmembrane region" description="Helical" evidence="6">
    <location>
        <begin position="238"/>
        <end position="264"/>
    </location>
</feature>
<dbReference type="Proteomes" id="UP000574369">
    <property type="component" value="Unassembled WGS sequence"/>
</dbReference>
<keyword evidence="5 6" id="KW-0472">Membrane</keyword>
<evidence type="ECO:0000313" key="8">
    <source>
        <dbReference type="Proteomes" id="UP000574369"/>
    </source>
</evidence>
<keyword evidence="4 6" id="KW-1133">Transmembrane helix</keyword>